<keyword evidence="1" id="KW-0479">Metal-binding</keyword>
<gene>
    <name evidence="5" type="ORF">B2J93_1593</name>
</gene>
<dbReference type="InParanoid" id="A0A218YYA3"/>
<dbReference type="GO" id="GO:0008270">
    <property type="term" value="F:zinc ion binding"/>
    <property type="evidence" value="ECO:0007669"/>
    <property type="project" value="InterPro"/>
</dbReference>
<evidence type="ECO:0000256" key="2">
    <source>
        <dbReference type="ARBA" id="ARBA00022801"/>
    </source>
</evidence>
<evidence type="ECO:0000256" key="1">
    <source>
        <dbReference type="ARBA" id="ARBA00022723"/>
    </source>
</evidence>
<dbReference type="Pfam" id="PF08797">
    <property type="entry name" value="HIRAN"/>
    <property type="match status" value="1"/>
</dbReference>
<evidence type="ECO:0000313" key="6">
    <source>
        <dbReference type="Proteomes" id="UP000242519"/>
    </source>
</evidence>
<feature type="domain" description="HIRAN" evidence="4">
    <location>
        <begin position="45"/>
        <end position="80"/>
    </location>
</feature>
<protein>
    <recommendedName>
        <fullName evidence="4">HIRAN domain-containing protein</fullName>
    </recommendedName>
</protein>
<evidence type="ECO:0000256" key="3">
    <source>
        <dbReference type="SAM" id="MobiDB-lite"/>
    </source>
</evidence>
<dbReference type="GO" id="GO:0003676">
    <property type="term" value="F:nucleic acid binding"/>
    <property type="evidence" value="ECO:0007669"/>
    <property type="project" value="InterPro"/>
</dbReference>
<name>A0A218YYA3_9HELO</name>
<sequence length="160" mass="16979">MTWNPFLCTRGDPVQGHQRSNMGMSPDAVEVEGTTDEPTLDGAWNGSSVMITREPGNPYDSNAIRINNVHGTRTGHLPLESGEQAGAVFGCENHRAPRHHPPERADVLPRPDQSSPFLPSKDKSGVDSAGLSAATAVEDSRLHPARPAAAGTSRPADPIS</sequence>
<dbReference type="AlphaFoldDB" id="A0A218YYA3"/>
<comment type="caution">
    <text evidence="5">The sequence shown here is derived from an EMBL/GenBank/DDBJ whole genome shotgun (WGS) entry which is preliminary data.</text>
</comment>
<evidence type="ECO:0000259" key="4">
    <source>
        <dbReference type="Pfam" id="PF08797"/>
    </source>
</evidence>
<organism evidence="5 6">
    <name type="scientific">Diplocarpon coronariae</name>
    <dbReference type="NCBI Taxonomy" id="2795749"/>
    <lineage>
        <taxon>Eukaryota</taxon>
        <taxon>Fungi</taxon>
        <taxon>Dikarya</taxon>
        <taxon>Ascomycota</taxon>
        <taxon>Pezizomycotina</taxon>
        <taxon>Leotiomycetes</taxon>
        <taxon>Helotiales</taxon>
        <taxon>Drepanopezizaceae</taxon>
        <taxon>Diplocarpon</taxon>
    </lineage>
</organism>
<dbReference type="OrthoDB" id="5426787at2759"/>
<feature type="compositionally biased region" description="Basic and acidic residues" evidence="3">
    <location>
        <begin position="92"/>
        <end position="109"/>
    </location>
</feature>
<accession>A0A218YYA3</accession>
<dbReference type="Gene3D" id="3.30.70.2330">
    <property type="match status" value="1"/>
</dbReference>
<feature type="region of interest" description="Disordered" evidence="3">
    <location>
        <begin position="92"/>
        <end position="160"/>
    </location>
</feature>
<dbReference type="Proteomes" id="UP000242519">
    <property type="component" value="Unassembled WGS sequence"/>
</dbReference>
<dbReference type="EMBL" id="MZNU01000339">
    <property type="protein sequence ID" value="OWP00005.1"/>
    <property type="molecule type" value="Genomic_DNA"/>
</dbReference>
<feature type="region of interest" description="Disordered" evidence="3">
    <location>
        <begin position="1"/>
        <end position="21"/>
    </location>
</feature>
<proteinExistence type="predicted"/>
<keyword evidence="2" id="KW-0378">Hydrolase</keyword>
<evidence type="ECO:0000313" key="5">
    <source>
        <dbReference type="EMBL" id="OWP00005.1"/>
    </source>
</evidence>
<reference evidence="5 6" key="1">
    <citation type="submission" date="2017-04" db="EMBL/GenBank/DDBJ databases">
        <title>Draft genome sequence of Marssonina coronaria NL1: causal agent of apple blotch.</title>
        <authorList>
            <person name="Cheng Q."/>
        </authorList>
    </citation>
    <scope>NUCLEOTIDE SEQUENCE [LARGE SCALE GENOMIC DNA]</scope>
    <source>
        <strain evidence="5 6">NL1</strain>
    </source>
</reference>
<keyword evidence="6" id="KW-1185">Reference proteome</keyword>
<dbReference type="GO" id="GO:0016818">
    <property type="term" value="F:hydrolase activity, acting on acid anhydrides, in phosphorus-containing anhydrides"/>
    <property type="evidence" value="ECO:0007669"/>
    <property type="project" value="InterPro"/>
</dbReference>
<dbReference type="InterPro" id="IPR014905">
    <property type="entry name" value="HIRAN"/>
</dbReference>